<reference evidence="2" key="1">
    <citation type="submission" date="2020-09" db="EMBL/GenBank/DDBJ databases">
        <title>Pelagicoccus enzymogenes sp. nov. with an EPS production, isolated from marine sediment.</title>
        <authorList>
            <person name="Feng X."/>
        </authorList>
    </citation>
    <scope>NUCLEOTIDE SEQUENCE</scope>
    <source>
        <strain evidence="2">NFK12</strain>
    </source>
</reference>
<sequence length="156" mass="17079">MTVLAEFYVFGKEADPNYLPWIVGSVIAGILALRILAGKWDRKRIAVELEESGCKLVSATWSPFGKGSFGEDNSRTYEVTYLNPEGETIYATVKTSLFTGVFWFGDGSPSRFAARTQTTVPSPPIAAEDEGCDCGKCGFFVQASYKHCPNCGTRRP</sequence>
<evidence type="ECO:0000256" key="1">
    <source>
        <dbReference type="SAM" id="Phobius"/>
    </source>
</evidence>
<gene>
    <name evidence="2" type="ORF">IEN85_22685</name>
</gene>
<dbReference type="AlphaFoldDB" id="A0A927IJX8"/>
<comment type="caution">
    <text evidence="2">The sequence shown here is derived from an EMBL/GenBank/DDBJ whole genome shotgun (WGS) entry which is preliminary data.</text>
</comment>
<name>A0A927IJX8_9BACT</name>
<proteinExistence type="predicted"/>
<keyword evidence="1" id="KW-0812">Transmembrane</keyword>
<evidence type="ECO:0000313" key="3">
    <source>
        <dbReference type="Proteomes" id="UP000622317"/>
    </source>
</evidence>
<dbReference type="Proteomes" id="UP000622317">
    <property type="component" value="Unassembled WGS sequence"/>
</dbReference>
<organism evidence="2 3">
    <name type="scientific">Pelagicoccus enzymogenes</name>
    <dbReference type="NCBI Taxonomy" id="2773457"/>
    <lineage>
        <taxon>Bacteria</taxon>
        <taxon>Pseudomonadati</taxon>
        <taxon>Verrucomicrobiota</taxon>
        <taxon>Opitutia</taxon>
        <taxon>Puniceicoccales</taxon>
        <taxon>Pelagicoccaceae</taxon>
        <taxon>Pelagicoccus</taxon>
    </lineage>
</organism>
<protein>
    <submittedName>
        <fullName evidence="2">Uncharacterized protein</fullName>
    </submittedName>
</protein>
<keyword evidence="1" id="KW-1133">Transmembrane helix</keyword>
<dbReference type="EMBL" id="JACYFG010000060">
    <property type="protein sequence ID" value="MBD5782324.1"/>
    <property type="molecule type" value="Genomic_DNA"/>
</dbReference>
<accession>A0A927IJX8</accession>
<keyword evidence="3" id="KW-1185">Reference proteome</keyword>
<feature type="transmembrane region" description="Helical" evidence="1">
    <location>
        <begin position="18"/>
        <end position="37"/>
    </location>
</feature>
<dbReference type="RefSeq" id="WP_191619403.1">
    <property type="nucleotide sequence ID" value="NZ_JACYFG010000060.1"/>
</dbReference>
<evidence type="ECO:0000313" key="2">
    <source>
        <dbReference type="EMBL" id="MBD5782324.1"/>
    </source>
</evidence>
<keyword evidence="1" id="KW-0472">Membrane</keyword>